<dbReference type="InterPro" id="IPR046342">
    <property type="entry name" value="CBS_dom_sf"/>
</dbReference>
<evidence type="ECO:0000256" key="1">
    <source>
        <dbReference type="RuleBase" id="RU369091"/>
    </source>
</evidence>
<dbReference type="AlphaFoldDB" id="A0A6A1Q5D4"/>
<dbReference type="OrthoDB" id="5353557at2759"/>
<comment type="function">
    <text evidence="1">Metal transporter.</text>
</comment>
<gene>
    <name evidence="2" type="ORF">E2I00_005009</name>
</gene>
<accession>A0A6A1Q5D4</accession>
<dbReference type="EMBL" id="SGJD01001218">
    <property type="protein sequence ID" value="KAB0401351.1"/>
    <property type="molecule type" value="Genomic_DNA"/>
</dbReference>
<dbReference type="GO" id="GO:0005886">
    <property type="term" value="C:plasma membrane"/>
    <property type="evidence" value="ECO:0007669"/>
    <property type="project" value="UniProtKB-SubCell"/>
</dbReference>
<name>A0A6A1Q5D4_BALPH</name>
<keyword evidence="3" id="KW-1185">Reference proteome</keyword>
<dbReference type="GO" id="GO:0015081">
    <property type="term" value="F:sodium ion transmembrane transporter activity"/>
    <property type="evidence" value="ECO:0007669"/>
    <property type="project" value="TreeGrafter"/>
</dbReference>
<comment type="similarity">
    <text evidence="1">Belongs to the ACDP family.</text>
</comment>
<dbReference type="PANTHER" id="PTHR12064:SF26">
    <property type="entry name" value="METAL TRANSPORTER CNNM4"/>
    <property type="match status" value="1"/>
</dbReference>
<proteinExistence type="inferred from homology"/>
<dbReference type="GO" id="GO:0010960">
    <property type="term" value="P:magnesium ion homeostasis"/>
    <property type="evidence" value="ECO:0007669"/>
    <property type="project" value="InterPro"/>
</dbReference>
<comment type="caution">
    <text evidence="2">The sequence shown here is derived from an EMBL/GenBank/DDBJ whole genome shotgun (WGS) entry which is preliminary data.</text>
</comment>
<feature type="non-terminal residue" evidence="2">
    <location>
        <position position="1"/>
    </location>
</feature>
<dbReference type="Gene3D" id="3.10.580.10">
    <property type="entry name" value="CBS-domain"/>
    <property type="match status" value="1"/>
</dbReference>
<dbReference type="GO" id="GO:0015095">
    <property type="term" value="F:magnesium ion transmembrane transporter activity"/>
    <property type="evidence" value="ECO:0007669"/>
    <property type="project" value="TreeGrafter"/>
</dbReference>
<comment type="subcellular location">
    <subcellularLocation>
        <location evidence="1">Cell membrane</location>
        <topology evidence="1">Multi-pass membrane protein</topology>
    </subcellularLocation>
</comment>
<organism evidence="2 3">
    <name type="scientific">Balaenoptera physalus</name>
    <name type="common">Fin whale</name>
    <name type="synonym">Balaena physalus</name>
    <dbReference type="NCBI Taxonomy" id="9770"/>
    <lineage>
        <taxon>Eukaryota</taxon>
        <taxon>Metazoa</taxon>
        <taxon>Chordata</taxon>
        <taxon>Craniata</taxon>
        <taxon>Vertebrata</taxon>
        <taxon>Euteleostomi</taxon>
        <taxon>Mammalia</taxon>
        <taxon>Eutheria</taxon>
        <taxon>Laurasiatheria</taxon>
        <taxon>Artiodactyla</taxon>
        <taxon>Whippomorpha</taxon>
        <taxon>Cetacea</taxon>
        <taxon>Mysticeti</taxon>
        <taxon>Balaenopteridae</taxon>
        <taxon>Balaenoptera</taxon>
    </lineage>
</organism>
<evidence type="ECO:0000313" key="3">
    <source>
        <dbReference type="Proteomes" id="UP000437017"/>
    </source>
</evidence>
<dbReference type="Pfam" id="PF25562">
    <property type="entry name" value="CNBH_CNNM2_C"/>
    <property type="match status" value="2"/>
</dbReference>
<sequence length="268" mass="30221">KSHLAIVQKVNNEGEGDPFYEVLGLVTLEDVIEEIIKSEILDESDMYTDNRSRKRVSEKNKRDFSAFKDADNELKVKISPQLLLAAHRFLSTEVPQFSPALISEKILLRLLKYPDVIQELKFDEHNKYYGKVEVEAGKENMKFETGAFSYYGTMALSSYPDRSETASSTAPLAGSSHQFGSSILGQYTSDFSVRALMDLQYIKITRQQYQNGLLASRMENCPQFPPDGCTICTENLTDKSELPLVDETTTLLNERNSLLHRASLEGAI</sequence>
<evidence type="ECO:0000313" key="2">
    <source>
        <dbReference type="EMBL" id="KAB0401351.1"/>
    </source>
</evidence>
<dbReference type="InterPro" id="IPR045095">
    <property type="entry name" value="ACDP"/>
</dbReference>
<reference evidence="2 3" key="1">
    <citation type="journal article" date="2019" name="PLoS ONE">
        <title>Genomic analyses reveal an absence of contemporary introgressive admixture between fin whales and blue whales, despite known hybrids.</title>
        <authorList>
            <person name="Westbury M.V."/>
            <person name="Petersen B."/>
            <person name="Lorenzen E.D."/>
        </authorList>
    </citation>
    <scope>NUCLEOTIDE SEQUENCE [LARGE SCALE GENOMIC DNA]</scope>
    <source>
        <strain evidence="2">FinWhale-01</strain>
    </source>
</reference>
<protein>
    <recommendedName>
        <fullName evidence="1">Metal transporter</fullName>
    </recommendedName>
</protein>
<dbReference type="PANTHER" id="PTHR12064">
    <property type="entry name" value="METAL TRANSPORTER CNNM"/>
    <property type="match status" value="1"/>
</dbReference>
<dbReference type="Proteomes" id="UP000437017">
    <property type="component" value="Unassembled WGS sequence"/>
</dbReference>